<name>A0A0F9H0V2_9ZZZZ</name>
<accession>A0A0F9H0V2</accession>
<feature type="non-terminal residue" evidence="1">
    <location>
        <position position="1"/>
    </location>
</feature>
<protein>
    <submittedName>
        <fullName evidence="1">Uncharacterized protein</fullName>
    </submittedName>
</protein>
<sequence length="79" mass="8554">HIVAGEVVFSPQASDNLVTCTLYGEVTTPILGGYLALFSQYILQNTLRLGLNNLKTTAQLQTIPQSEKVDDDSNSPSQD</sequence>
<dbReference type="EMBL" id="LAZR01026379">
    <property type="protein sequence ID" value="KKL68942.1"/>
    <property type="molecule type" value="Genomic_DNA"/>
</dbReference>
<gene>
    <name evidence="1" type="ORF">LCGC14_2119970</name>
</gene>
<comment type="caution">
    <text evidence="1">The sequence shown here is derived from an EMBL/GenBank/DDBJ whole genome shotgun (WGS) entry which is preliminary data.</text>
</comment>
<organism evidence="1">
    <name type="scientific">marine sediment metagenome</name>
    <dbReference type="NCBI Taxonomy" id="412755"/>
    <lineage>
        <taxon>unclassified sequences</taxon>
        <taxon>metagenomes</taxon>
        <taxon>ecological metagenomes</taxon>
    </lineage>
</organism>
<evidence type="ECO:0000313" key="1">
    <source>
        <dbReference type="EMBL" id="KKL68942.1"/>
    </source>
</evidence>
<proteinExistence type="predicted"/>
<dbReference type="AlphaFoldDB" id="A0A0F9H0V2"/>
<reference evidence="1" key="1">
    <citation type="journal article" date="2015" name="Nature">
        <title>Complex archaea that bridge the gap between prokaryotes and eukaryotes.</title>
        <authorList>
            <person name="Spang A."/>
            <person name="Saw J.H."/>
            <person name="Jorgensen S.L."/>
            <person name="Zaremba-Niedzwiedzka K."/>
            <person name="Martijn J."/>
            <person name="Lind A.E."/>
            <person name="van Eijk R."/>
            <person name="Schleper C."/>
            <person name="Guy L."/>
            <person name="Ettema T.J."/>
        </authorList>
    </citation>
    <scope>NUCLEOTIDE SEQUENCE</scope>
</reference>